<evidence type="ECO:0000256" key="5">
    <source>
        <dbReference type="ARBA" id="ARBA00023136"/>
    </source>
</evidence>
<sequence>MNGLPFALVLASILTHAYWNYLIKRSEEKHVFTALSKIAEIVIFATPAIYFLSITDFKISFLFLILVASIITFLNYFFLANAYKYGELSLVYPISRSSILFLPILAYLFIGETIDSIGIIAIVFILLGTFIMHLDSFDRNGIQNIATNINNNGSIYALIAAFTVAGYTLWDKISISKMEPFLYFYLYTFVICCIYNFFIFSKFSKNEIKNEWINNKSRIIQVGFFNSFTYILILIALTMSKATYVGGLRQLSIVIGAFLGYKFLGENLTKPKIIGILISVIGGSLIYLAK</sequence>
<feature type="transmembrane region" description="Helical" evidence="6">
    <location>
        <begin position="219"/>
        <end position="237"/>
    </location>
</feature>
<protein>
    <recommendedName>
        <fullName evidence="7">EamA domain-containing protein</fullName>
    </recommendedName>
</protein>
<evidence type="ECO:0000256" key="1">
    <source>
        <dbReference type="ARBA" id="ARBA00004651"/>
    </source>
</evidence>
<dbReference type="Pfam" id="PF00892">
    <property type="entry name" value="EamA"/>
    <property type="match status" value="2"/>
</dbReference>
<feature type="transmembrane region" description="Helical" evidence="6">
    <location>
        <begin position="90"/>
        <end position="110"/>
    </location>
</feature>
<feature type="transmembrane region" description="Helical" evidence="6">
    <location>
        <begin position="243"/>
        <end position="261"/>
    </location>
</feature>
<accession>A0A3A1N860</accession>
<dbReference type="AlphaFoldDB" id="A0A3A1N860"/>
<proteinExistence type="predicted"/>
<gene>
    <name evidence="8" type="ORF">D2V08_12985</name>
</gene>
<keyword evidence="2" id="KW-1003">Cell membrane</keyword>
<name>A0A3A1N860_9FLAO</name>
<reference evidence="8 9" key="1">
    <citation type="submission" date="2018-08" db="EMBL/GenBank/DDBJ databases">
        <title>Proposal of Muricauda 72 sp.nov. and Muricauda NH166 sp.nov., isolated from seawater.</title>
        <authorList>
            <person name="Cheng H."/>
            <person name="Wu Y.-H."/>
            <person name="Guo L.-L."/>
            <person name="Xu X.-W."/>
        </authorList>
    </citation>
    <scope>NUCLEOTIDE SEQUENCE [LARGE SCALE GENOMIC DNA]</scope>
    <source>
        <strain evidence="8 9">KCTC 22173</strain>
    </source>
</reference>
<dbReference type="InterPro" id="IPR000620">
    <property type="entry name" value="EamA_dom"/>
</dbReference>
<dbReference type="SUPFAM" id="SSF103481">
    <property type="entry name" value="Multidrug resistance efflux transporter EmrE"/>
    <property type="match status" value="2"/>
</dbReference>
<dbReference type="GO" id="GO:0005886">
    <property type="term" value="C:plasma membrane"/>
    <property type="evidence" value="ECO:0007669"/>
    <property type="project" value="UniProtKB-SubCell"/>
</dbReference>
<dbReference type="Proteomes" id="UP000266067">
    <property type="component" value="Unassembled WGS sequence"/>
</dbReference>
<organism evidence="8 9">
    <name type="scientific">Flagellimonas lutimaris</name>
    <dbReference type="NCBI Taxonomy" id="475082"/>
    <lineage>
        <taxon>Bacteria</taxon>
        <taxon>Pseudomonadati</taxon>
        <taxon>Bacteroidota</taxon>
        <taxon>Flavobacteriia</taxon>
        <taxon>Flavobacteriales</taxon>
        <taxon>Flavobacteriaceae</taxon>
        <taxon>Flagellimonas</taxon>
    </lineage>
</organism>
<evidence type="ECO:0000256" key="4">
    <source>
        <dbReference type="ARBA" id="ARBA00022989"/>
    </source>
</evidence>
<evidence type="ECO:0000256" key="3">
    <source>
        <dbReference type="ARBA" id="ARBA00022692"/>
    </source>
</evidence>
<dbReference type="PANTHER" id="PTHR32322">
    <property type="entry name" value="INNER MEMBRANE TRANSPORTER"/>
    <property type="match status" value="1"/>
</dbReference>
<dbReference type="EMBL" id="QXFH01000075">
    <property type="protein sequence ID" value="RIV31664.1"/>
    <property type="molecule type" value="Genomic_DNA"/>
</dbReference>
<feature type="domain" description="EamA" evidence="7">
    <location>
        <begin position="8"/>
        <end position="132"/>
    </location>
</feature>
<feature type="transmembrane region" description="Helical" evidence="6">
    <location>
        <begin position="116"/>
        <end position="134"/>
    </location>
</feature>
<keyword evidence="4 6" id="KW-1133">Transmembrane helix</keyword>
<keyword evidence="3 6" id="KW-0812">Transmembrane</keyword>
<comment type="subcellular location">
    <subcellularLocation>
        <location evidence="1">Cell membrane</location>
        <topology evidence="1">Multi-pass membrane protein</topology>
    </subcellularLocation>
</comment>
<feature type="transmembrane region" description="Helical" evidence="6">
    <location>
        <begin position="6"/>
        <end position="23"/>
    </location>
</feature>
<keyword evidence="9" id="KW-1185">Reference proteome</keyword>
<dbReference type="InterPro" id="IPR050638">
    <property type="entry name" value="AA-Vitamin_Transporters"/>
</dbReference>
<feature type="transmembrane region" description="Helical" evidence="6">
    <location>
        <begin position="182"/>
        <end position="199"/>
    </location>
</feature>
<evidence type="ECO:0000256" key="6">
    <source>
        <dbReference type="SAM" id="Phobius"/>
    </source>
</evidence>
<feature type="domain" description="EamA" evidence="7">
    <location>
        <begin position="153"/>
        <end position="287"/>
    </location>
</feature>
<dbReference type="PANTHER" id="PTHR32322:SF18">
    <property type="entry name" value="S-ADENOSYLMETHIONINE_S-ADENOSYLHOMOCYSTEINE TRANSPORTER"/>
    <property type="match status" value="1"/>
</dbReference>
<evidence type="ECO:0000256" key="2">
    <source>
        <dbReference type="ARBA" id="ARBA00022475"/>
    </source>
</evidence>
<feature type="transmembrane region" description="Helical" evidence="6">
    <location>
        <begin position="35"/>
        <end position="53"/>
    </location>
</feature>
<dbReference type="RefSeq" id="WP_119608590.1">
    <property type="nucleotide sequence ID" value="NZ_QXFH01000075.1"/>
</dbReference>
<feature type="transmembrane region" description="Helical" evidence="6">
    <location>
        <begin position="59"/>
        <end position="78"/>
    </location>
</feature>
<evidence type="ECO:0000313" key="9">
    <source>
        <dbReference type="Proteomes" id="UP000266067"/>
    </source>
</evidence>
<comment type="caution">
    <text evidence="8">The sequence shown here is derived from an EMBL/GenBank/DDBJ whole genome shotgun (WGS) entry which is preliminary data.</text>
</comment>
<dbReference type="Gene3D" id="1.10.3730.20">
    <property type="match status" value="1"/>
</dbReference>
<dbReference type="OrthoDB" id="5762785at2"/>
<keyword evidence="5 6" id="KW-0472">Membrane</keyword>
<feature type="transmembrane region" description="Helical" evidence="6">
    <location>
        <begin position="154"/>
        <end position="170"/>
    </location>
</feature>
<dbReference type="InterPro" id="IPR037185">
    <property type="entry name" value="EmrE-like"/>
</dbReference>
<evidence type="ECO:0000313" key="8">
    <source>
        <dbReference type="EMBL" id="RIV31664.1"/>
    </source>
</evidence>
<feature type="transmembrane region" description="Helical" evidence="6">
    <location>
        <begin position="273"/>
        <end position="289"/>
    </location>
</feature>
<evidence type="ECO:0000259" key="7">
    <source>
        <dbReference type="Pfam" id="PF00892"/>
    </source>
</evidence>